<dbReference type="PANTHER" id="PTHR44858">
    <property type="entry name" value="TETRATRICOPEPTIDE REPEAT PROTEIN 6"/>
    <property type="match status" value="1"/>
</dbReference>
<dbReference type="PROSITE" id="PS50005">
    <property type="entry name" value="TPR"/>
    <property type="match status" value="3"/>
</dbReference>
<name>G8IQT3_9BACT</name>
<dbReference type="PROSITE" id="PS50293">
    <property type="entry name" value="TPR_REGION"/>
    <property type="match status" value="3"/>
</dbReference>
<dbReference type="PANTHER" id="PTHR44858:SF1">
    <property type="entry name" value="UDP-N-ACETYLGLUCOSAMINE--PEPTIDE N-ACETYLGLUCOSAMINYLTRANSFERASE SPINDLY-RELATED"/>
    <property type="match status" value="1"/>
</dbReference>
<feature type="repeat" description="TPR" evidence="3">
    <location>
        <begin position="148"/>
        <end position="181"/>
    </location>
</feature>
<organism evidence="4">
    <name type="scientific">Desulfamplus magnetovallimortis BW-1</name>
    <dbReference type="NCBI Taxonomy" id="1073250"/>
    <lineage>
        <taxon>Bacteria</taxon>
        <taxon>Pseudomonadati</taxon>
        <taxon>Thermodesulfobacteriota</taxon>
        <taxon>Desulfobacteria</taxon>
        <taxon>Desulfobacterales</taxon>
        <taxon>Desulfobacteraceae</taxon>
        <taxon>Desulfamplus</taxon>
    </lineage>
</organism>
<evidence type="ECO:0000256" key="2">
    <source>
        <dbReference type="ARBA" id="ARBA00022803"/>
    </source>
</evidence>
<dbReference type="Pfam" id="PF00515">
    <property type="entry name" value="TPR_1"/>
    <property type="match status" value="1"/>
</dbReference>
<reference evidence="4" key="1">
    <citation type="journal article" date="2011" name="Science">
        <title>A cultured greigite-producing magnetotactic bacterium in a novel group of sulfate-reducing bacteria.</title>
        <authorList>
            <person name="Lefevre C.T."/>
            <person name="Menguy N."/>
            <person name="Abreu F."/>
            <person name="Lins U."/>
            <person name="Posfai M."/>
            <person name="Prozorov T."/>
            <person name="Pignol D."/>
            <person name="Frankel R.B."/>
            <person name="Bazylinski D.A."/>
        </authorList>
    </citation>
    <scope>NUCLEOTIDE SEQUENCE</scope>
    <source>
        <strain evidence="4">BW-1</strain>
    </source>
</reference>
<keyword evidence="1" id="KW-0677">Repeat</keyword>
<dbReference type="InterPro" id="IPR019734">
    <property type="entry name" value="TPR_rpt"/>
</dbReference>
<dbReference type="SMART" id="SM00028">
    <property type="entry name" value="TPR"/>
    <property type="match status" value="4"/>
</dbReference>
<proteinExistence type="predicted"/>
<dbReference type="Pfam" id="PF13432">
    <property type="entry name" value="TPR_16"/>
    <property type="match status" value="1"/>
</dbReference>
<dbReference type="Pfam" id="PF13181">
    <property type="entry name" value="TPR_8"/>
    <property type="match status" value="1"/>
</dbReference>
<accession>G8IQT3</accession>
<dbReference type="AlphaFoldDB" id="G8IQT3"/>
<protein>
    <submittedName>
        <fullName evidence="4">Magnetosome protein</fullName>
    </submittedName>
</protein>
<evidence type="ECO:0000313" key="4">
    <source>
        <dbReference type="EMBL" id="AET24906.1"/>
    </source>
</evidence>
<dbReference type="InterPro" id="IPR050498">
    <property type="entry name" value="Ycf3"/>
</dbReference>
<dbReference type="EMBL" id="JN830628">
    <property type="protein sequence ID" value="AET24906.1"/>
    <property type="molecule type" value="Genomic_DNA"/>
</dbReference>
<dbReference type="SUPFAM" id="SSF48452">
    <property type="entry name" value="TPR-like"/>
    <property type="match status" value="1"/>
</dbReference>
<evidence type="ECO:0000256" key="1">
    <source>
        <dbReference type="ARBA" id="ARBA00022737"/>
    </source>
</evidence>
<keyword evidence="2 3" id="KW-0802">TPR repeat</keyword>
<feature type="repeat" description="TPR" evidence="3">
    <location>
        <begin position="182"/>
        <end position="215"/>
    </location>
</feature>
<dbReference type="NCBIfam" id="NF040959">
    <property type="entry name" value="MamA"/>
    <property type="match status" value="1"/>
</dbReference>
<feature type="repeat" description="TPR" evidence="3">
    <location>
        <begin position="114"/>
        <end position="147"/>
    </location>
</feature>
<dbReference type="Gene3D" id="1.25.40.10">
    <property type="entry name" value="Tetratricopeptide repeat domain"/>
    <property type="match status" value="2"/>
</dbReference>
<sequence length="249" mass="28704">MREDQWRNVWQRRVLMSSPYVDPFDGVESSEPAAKSKRPSKETIPLSFHIQWPLMQIGNALSGMVNGYKRLFKMSDSDLKAMYLKQAKSMNQKGDTKKCVEFLENVVRIDNRDADIIYRLGVAYEKNGQPDSAIKAYKKVISLAPDNAKAHYRKAVLLIKKQDYENALTDLEEAIQEKPDSAELNFRLGQVNDRLKNYDKAIEYFTRAVELNPQFLAAFKNMALTYDSLNDHEGSLKCLKRALEIEERN</sequence>
<gene>
    <name evidence="4" type="primary">mamA*</name>
</gene>
<evidence type="ECO:0000256" key="3">
    <source>
        <dbReference type="PROSITE-ProRule" id="PRU00339"/>
    </source>
</evidence>
<dbReference type="InterPro" id="IPR011990">
    <property type="entry name" value="TPR-like_helical_dom_sf"/>
</dbReference>